<accession>A0A6J1AXV7</accession>
<feature type="region of interest" description="Disordered" evidence="2">
    <location>
        <begin position="231"/>
        <end position="266"/>
    </location>
</feature>
<comment type="similarity">
    <text evidence="1">Belongs to the gemin-2 family.</text>
</comment>
<evidence type="ECO:0000313" key="4">
    <source>
        <dbReference type="RefSeq" id="XP_021291239.1"/>
    </source>
</evidence>
<dbReference type="GO" id="GO:0000387">
    <property type="term" value="P:spliceosomal snRNP assembly"/>
    <property type="evidence" value="ECO:0007669"/>
    <property type="project" value="InterPro"/>
</dbReference>
<dbReference type="PANTHER" id="PTHR12794:SF0">
    <property type="entry name" value="GEM-ASSOCIATED PROTEIN 2"/>
    <property type="match status" value="1"/>
</dbReference>
<feature type="compositionally biased region" description="Basic and acidic residues" evidence="2">
    <location>
        <begin position="241"/>
        <end position="253"/>
    </location>
</feature>
<evidence type="ECO:0000256" key="1">
    <source>
        <dbReference type="ARBA" id="ARBA00025758"/>
    </source>
</evidence>
<sequence length="692" mass="77083">MADDQVDSDSYAGSKRRPTFDAEQEVEEEETLVQLQLSSPLPEMTTLHHHQEETALDDSSPKKKLKCSSLLFEGNQGLGLQSSTENVSLSGPFEKEQEDNVRSKEGFFGVQEVDTQVNAIEVDVGLVLEASKKEHLGTCLEFEEKRAIKGKALDSENALEAEKRRLLGELELGNIFGAKTCTGHTFGSATDSSKIDDGKKIDGIEGLDLPIRGSLKVEVIDDTALIESFPLSKTGNGTVNNEKKKGKQDIDGKKAKRSRRKGKNAKKVLGEAERNMELTKIVVVPNGRKESNTQSKIMYSREDLEALRFAKVVEQRKIWMDMYNGLGAAVIKEYEGLAIWKHQKNISFSADTRHCFGRKAESPAIMREDYFENVDNELKYMEDNGTENVYSLHLTCTHDVGDEDAFIDVEEERIEDDNSDEDYTSILRPAFIVEGEPDFDSGPPEDGLEYLRRVRWEAAQIPKVTIAKPDRTKLNKEQSVYMPQIPEIAKCPEHLMPLKQWEEAFLADFSELRLTLSHLEDPSVEISCKLPMFTVQEDNLCQLPESGVEKCNNLTTSEGLSDQTSLSNAADTVILLSHQNPSAKTSVGDTCGDYPTLSAIRKLDSVARVSMLRKCISSVETMASLSRSNCMWLFALCAAIDTPLDADTCASLRNLLRKCASLRAQKSEVDDEVVMLNILATISGRYFGQSET</sequence>
<dbReference type="Gene3D" id="1.20.58.1070">
    <property type="match status" value="1"/>
</dbReference>
<feature type="compositionally biased region" description="Basic residues" evidence="2">
    <location>
        <begin position="254"/>
        <end position="266"/>
    </location>
</feature>
<name>A0A6J1AXV7_9ROSI</name>
<proteinExistence type="inferred from homology"/>
<dbReference type="OrthoDB" id="428895at2759"/>
<evidence type="ECO:0000256" key="2">
    <source>
        <dbReference type="SAM" id="MobiDB-lite"/>
    </source>
</evidence>
<dbReference type="PANTHER" id="PTHR12794">
    <property type="entry name" value="GEMIN2"/>
    <property type="match status" value="1"/>
</dbReference>
<organism evidence="3 4">
    <name type="scientific">Herrania umbratica</name>
    <dbReference type="NCBI Taxonomy" id="108875"/>
    <lineage>
        <taxon>Eukaryota</taxon>
        <taxon>Viridiplantae</taxon>
        <taxon>Streptophyta</taxon>
        <taxon>Embryophyta</taxon>
        <taxon>Tracheophyta</taxon>
        <taxon>Spermatophyta</taxon>
        <taxon>Magnoliopsida</taxon>
        <taxon>eudicotyledons</taxon>
        <taxon>Gunneridae</taxon>
        <taxon>Pentapetalae</taxon>
        <taxon>rosids</taxon>
        <taxon>malvids</taxon>
        <taxon>Malvales</taxon>
        <taxon>Malvaceae</taxon>
        <taxon>Byttnerioideae</taxon>
        <taxon>Herrania</taxon>
    </lineage>
</organism>
<dbReference type="Proteomes" id="UP000504621">
    <property type="component" value="Unplaced"/>
</dbReference>
<dbReference type="InterPro" id="IPR035426">
    <property type="entry name" value="Gemin2/Brr1"/>
</dbReference>
<dbReference type="GO" id="GO:0005634">
    <property type="term" value="C:nucleus"/>
    <property type="evidence" value="ECO:0007669"/>
    <property type="project" value="TreeGrafter"/>
</dbReference>
<dbReference type="GeneID" id="110421862"/>
<dbReference type="RefSeq" id="XP_021291239.1">
    <property type="nucleotide sequence ID" value="XM_021435564.1"/>
</dbReference>
<dbReference type="Pfam" id="PF04938">
    <property type="entry name" value="SIP1"/>
    <property type="match status" value="1"/>
</dbReference>
<dbReference type="AlphaFoldDB" id="A0A6J1AXV7"/>
<keyword evidence="3" id="KW-1185">Reference proteome</keyword>
<feature type="region of interest" description="Disordered" evidence="2">
    <location>
        <begin position="1"/>
        <end position="61"/>
    </location>
</feature>
<protein>
    <submittedName>
        <fullName evidence="4">Uncharacterized protein LOC110421862</fullName>
    </submittedName>
</protein>
<gene>
    <name evidence="4" type="primary">LOC110421862</name>
</gene>
<dbReference type="GO" id="GO:0032797">
    <property type="term" value="C:SMN complex"/>
    <property type="evidence" value="ECO:0007669"/>
    <property type="project" value="TreeGrafter"/>
</dbReference>
<feature type="compositionally biased region" description="Acidic residues" evidence="2">
    <location>
        <begin position="22"/>
        <end position="31"/>
    </location>
</feature>
<evidence type="ECO:0000313" key="3">
    <source>
        <dbReference type="Proteomes" id="UP000504621"/>
    </source>
</evidence>
<feature type="compositionally biased region" description="Polar residues" evidence="2">
    <location>
        <begin position="231"/>
        <end position="240"/>
    </location>
</feature>
<reference evidence="4" key="1">
    <citation type="submission" date="2025-08" db="UniProtKB">
        <authorList>
            <consortium name="RefSeq"/>
        </authorList>
    </citation>
    <scope>IDENTIFICATION</scope>
    <source>
        <tissue evidence="4">Leaf</tissue>
    </source>
</reference>